<evidence type="ECO:0000259" key="2">
    <source>
        <dbReference type="Pfam" id="PF02462"/>
    </source>
</evidence>
<dbReference type="GO" id="GO:0009279">
    <property type="term" value="C:cell outer membrane"/>
    <property type="evidence" value="ECO:0007669"/>
    <property type="project" value="UniProtKB-ARBA"/>
</dbReference>
<name>A0A3G8W3J2_AVIPA</name>
<feature type="domain" description="Porin opacity type" evidence="2">
    <location>
        <begin position="8"/>
        <end position="68"/>
    </location>
</feature>
<protein>
    <recommendedName>
        <fullName evidence="2">Porin opacity type domain-containing protein</fullName>
    </recommendedName>
</protein>
<evidence type="ECO:0000313" key="3">
    <source>
        <dbReference type="EMBL" id="PXZ38517.1"/>
    </source>
</evidence>
<comment type="caution">
    <text evidence="4">The sequence shown here is derived from an EMBL/GenBank/DDBJ whole genome shotgun (WGS) entry which is preliminary data.</text>
</comment>
<evidence type="ECO:0000313" key="5">
    <source>
        <dbReference type="Proteomes" id="UP000247594"/>
    </source>
</evidence>
<dbReference type="SUPFAM" id="SSF56925">
    <property type="entry name" value="OMPA-like"/>
    <property type="match status" value="1"/>
</dbReference>
<accession>A0A3G8W3J2</accession>
<evidence type="ECO:0000256" key="1">
    <source>
        <dbReference type="ARBA" id="ARBA00009830"/>
    </source>
</evidence>
<reference evidence="4 6" key="2">
    <citation type="submission" date="2018-11" db="EMBL/GenBank/DDBJ databases">
        <title>Sequencing Av. paragallinarum serogroups.</title>
        <authorList>
            <person name="Hellmuth J.E."/>
            <person name="Boucher C.E."/>
            <person name="Cason E.D."/>
        </authorList>
    </citation>
    <scope>NUCLEOTIDE SEQUENCE [LARGE SCALE GENOMIC DNA]</scope>
    <source>
        <strain evidence="4 6">SA-3</strain>
    </source>
</reference>
<organism evidence="4 6">
    <name type="scientific">Avibacterium paragallinarum</name>
    <name type="common">Haemophilus gallinarum</name>
    <dbReference type="NCBI Taxonomy" id="728"/>
    <lineage>
        <taxon>Bacteria</taxon>
        <taxon>Pseudomonadati</taxon>
        <taxon>Pseudomonadota</taxon>
        <taxon>Gammaproteobacteria</taxon>
        <taxon>Pasteurellales</taxon>
        <taxon>Pasteurellaceae</taxon>
        <taxon>Avibacterium</taxon>
    </lineage>
</organism>
<evidence type="ECO:0000313" key="6">
    <source>
        <dbReference type="Proteomes" id="UP000294229"/>
    </source>
</evidence>
<dbReference type="InterPro" id="IPR003394">
    <property type="entry name" value="Porin_opacity"/>
</dbReference>
<dbReference type="EMBL" id="QJPJ01000015">
    <property type="protein sequence ID" value="PXZ38517.1"/>
    <property type="molecule type" value="Genomic_DNA"/>
</dbReference>
<dbReference type="KEGG" id="apag:EIA51_08500"/>
<dbReference type="GO" id="GO:0015288">
    <property type="term" value="F:porin activity"/>
    <property type="evidence" value="ECO:0007669"/>
    <property type="project" value="InterPro"/>
</dbReference>
<dbReference type="EMBL" id="RQXS01000001">
    <property type="protein sequence ID" value="RZN61595.1"/>
    <property type="molecule type" value="Genomic_DNA"/>
</dbReference>
<dbReference type="InterPro" id="IPR011250">
    <property type="entry name" value="OMP/PagP_B-barrel"/>
</dbReference>
<dbReference type="Gene3D" id="2.40.160.20">
    <property type="match status" value="1"/>
</dbReference>
<dbReference type="Pfam" id="PF02462">
    <property type="entry name" value="Opacity"/>
    <property type="match status" value="1"/>
</dbReference>
<dbReference type="RefSeq" id="WP_081603160.1">
    <property type="nucleotide sequence ID" value="NZ_CP034110.1"/>
</dbReference>
<dbReference type="Proteomes" id="UP000294229">
    <property type="component" value="Unassembled WGS sequence"/>
</dbReference>
<gene>
    <name evidence="3" type="ORF">DM482_08980</name>
    <name evidence="4" type="ORF">EIG79_00255</name>
</gene>
<dbReference type="Proteomes" id="UP000247594">
    <property type="component" value="Unassembled WGS sequence"/>
</dbReference>
<evidence type="ECO:0000313" key="4">
    <source>
        <dbReference type="EMBL" id="RZN61595.1"/>
    </source>
</evidence>
<reference evidence="3 5" key="1">
    <citation type="submission" date="2018-06" db="EMBL/GenBank/DDBJ databases">
        <authorList>
            <person name="Teymurazov M."/>
            <person name="Kislichkina A."/>
            <person name="Abaymova A."/>
            <person name="Mukhina T."/>
            <person name="Mayskaya N."/>
            <person name="Svetoch E."/>
            <person name="Bogun A."/>
        </authorList>
    </citation>
    <scope>NUCLEOTIDE SEQUENCE [LARGE SCALE GENOMIC DNA]</scope>
    <source>
        <strain evidence="3 5">SCPM-O-B-8406</strain>
    </source>
</reference>
<sequence length="68" mass="7680">MVHIDNSDSSGVERRKQTKFGYGILTGFSYSLDKNLALNAGIEYNRLGGWEDTNVNQYGAKIGLRYEF</sequence>
<dbReference type="AlphaFoldDB" id="A0A3G8W3J2"/>
<comment type="similarity">
    <text evidence="1">Belongs to the opacity porin family.</text>
</comment>
<proteinExistence type="inferred from homology"/>
<dbReference type="OrthoDB" id="6648740at2"/>